<gene>
    <name evidence="3" type="ORF">Z955_11420</name>
</gene>
<accession>A0A0A0IDU2</accession>
<feature type="coiled-coil region" evidence="1">
    <location>
        <begin position="428"/>
        <end position="455"/>
    </location>
</feature>
<keyword evidence="1" id="KW-0175">Coiled coil</keyword>
<name>A0A0A0IDU2_CLOBO</name>
<keyword evidence="2" id="KW-0812">Transmembrane</keyword>
<evidence type="ECO:0000256" key="1">
    <source>
        <dbReference type="SAM" id="Coils"/>
    </source>
</evidence>
<dbReference type="EMBL" id="JDRY01000054">
    <property type="protein sequence ID" value="KGM98501.1"/>
    <property type="molecule type" value="Genomic_DNA"/>
</dbReference>
<proteinExistence type="predicted"/>
<feature type="transmembrane region" description="Helical" evidence="2">
    <location>
        <begin position="531"/>
        <end position="551"/>
    </location>
</feature>
<protein>
    <submittedName>
        <fullName evidence="3">Uncharacterized protein</fullName>
    </submittedName>
</protein>
<feature type="transmembrane region" description="Helical" evidence="2">
    <location>
        <begin position="460"/>
        <end position="481"/>
    </location>
</feature>
<sequence>MDKKELISSHIFIFPFRWDYINNRNCFDDCIDNRLNVEKFIESLDENKWIKKEDTITNNLEYNQYTYFYDNVRDAIYGKKILEEYKFDWKYKFKNSIYSFTKRTMTKDDLQIVYNYKYTGKFSKYGINVKKEKDYYKEYSLDIRDIKLKIYDTGVAVLSYFLDNYEYKNPEDILNINDYGRRIYPQYYPLDKVKNSFLATELTITLDKDIIENFNYDGYNNPTKISKTIMHLLGSKFKCIKQEVKKDDIFINPVIDDRMFVICMYRNNTIADILTQYRKNMHLRNEFWYKYIFVDNNFPTCQDEDMSEKLLKSSTYTRWKNYGTLFGISRYSFVGIKEMPDKNGENDFLINHFNTLYYEMVLLALIQRASVLRFSDEVSKIAQLDNDKALEKTKQLQKYYLWFVTKLYFSEVTAQEQGIELYDKLIAMMRIKEDVEKLDKKIEEANNYAASISSQKTNNLLNIVTFVGVAISVMTLVATLIPVLENKDLKKLLELKQVIKLFTYQYLPFACTIVLIGILKKFCNNSKLLKCSFVFMIVIAIVGQFLIKLYFK</sequence>
<dbReference type="RefSeq" id="WP_039259774.1">
    <property type="nucleotide sequence ID" value="NZ_JDRY01000054.1"/>
</dbReference>
<evidence type="ECO:0000313" key="3">
    <source>
        <dbReference type="EMBL" id="KGM98501.1"/>
    </source>
</evidence>
<keyword evidence="2" id="KW-1133">Transmembrane helix</keyword>
<evidence type="ECO:0000256" key="2">
    <source>
        <dbReference type="SAM" id="Phobius"/>
    </source>
</evidence>
<evidence type="ECO:0000313" key="4">
    <source>
        <dbReference type="Proteomes" id="UP000030014"/>
    </source>
</evidence>
<reference evidence="3 4" key="1">
    <citation type="submission" date="2014-01" db="EMBL/GenBank/DDBJ databases">
        <title>Plasmidome dynamics in the species complex Clostridium novyi sensu lato converts strains of independent lineages into distinctly different pathogens.</title>
        <authorList>
            <person name="Skarin H."/>
            <person name="Segerman B."/>
        </authorList>
    </citation>
    <scope>NUCLEOTIDE SEQUENCE [LARGE SCALE GENOMIC DNA]</scope>
    <source>
        <strain evidence="3 4">DC5</strain>
    </source>
</reference>
<dbReference type="AlphaFoldDB" id="A0A0A0IDU2"/>
<organism evidence="3 4">
    <name type="scientific">Clostridium botulinum C/D str. DC5</name>
    <dbReference type="NCBI Taxonomy" id="1443128"/>
    <lineage>
        <taxon>Bacteria</taxon>
        <taxon>Bacillati</taxon>
        <taxon>Bacillota</taxon>
        <taxon>Clostridia</taxon>
        <taxon>Eubacteriales</taxon>
        <taxon>Clostridiaceae</taxon>
        <taxon>Clostridium</taxon>
    </lineage>
</organism>
<feature type="transmembrane region" description="Helical" evidence="2">
    <location>
        <begin position="501"/>
        <end position="519"/>
    </location>
</feature>
<dbReference type="Proteomes" id="UP000030014">
    <property type="component" value="Unassembled WGS sequence"/>
</dbReference>
<comment type="caution">
    <text evidence="3">The sequence shown here is derived from an EMBL/GenBank/DDBJ whole genome shotgun (WGS) entry which is preliminary data.</text>
</comment>
<keyword evidence="2" id="KW-0472">Membrane</keyword>